<accession>X1U0V4</accession>
<evidence type="ECO:0000313" key="2">
    <source>
        <dbReference type="EMBL" id="GAI85939.1"/>
    </source>
</evidence>
<reference evidence="2" key="1">
    <citation type="journal article" date="2014" name="Front. Microbiol.">
        <title>High frequency of phylogenetically diverse reductive dehalogenase-homologous genes in deep subseafloor sedimentary metagenomes.</title>
        <authorList>
            <person name="Kawai M."/>
            <person name="Futagami T."/>
            <person name="Toyoda A."/>
            <person name="Takaki Y."/>
            <person name="Nishi S."/>
            <person name="Hori S."/>
            <person name="Arai W."/>
            <person name="Tsubouchi T."/>
            <person name="Morono Y."/>
            <person name="Uchiyama I."/>
            <person name="Ito T."/>
            <person name="Fujiyama A."/>
            <person name="Inagaki F."/>
            <person name="Takami H."/>
        </authorList>
    </citation>
    <scope>NUCLEOTIDE SEQUENCE</scope>
    <source>
        <strain evidence="2">Expedition CK06-06</strain>
    </source>
</reference>
<comment type="caution">
    <text evidence="2">The sequence shown here is derived from an EMBL/GenBank/DDBJ whole genome shotgun (WGS) entry which is preliminary data.</text>
</comment>
<dbReference type="PANTHER" id="PTHR13504:SF38">
    <property type="entry name" value="FIDO DOMAIN-CONTAINING PROTEIN"/>
    <property type="match status" value="1"/>
</dbReference>
<evidence type="ECO:0000259" key="1">
    <source>
        <dbReference type="PROSITE" id="PS51459"/>
    </source>
</evidence>
<feature type="domain" description="Fido" evidence="1">
    <location>
        <begin position="1"/>
        <end position="78"/>
    </location>
</feature>
<proteinExistence type="predicted"/>
<dbReference type="EMBL" id="BARW01009944">
    <property type="protein sequence ID" value="GAI85939.1"/>
    <property type="molecule type" value="Genomic_DNA"/>
</dbReference>
<dbReference type="Gene3D" id="1.10.3290.10">
    <property type="entry name" value="Fido-like domain"/>
    <property type="match status" value="1"/>
</dbReference>
<dbReference type="Pfam" id="PF02661">
    <property type="entry name" value="Fic"/>
    <property type="match status" value="1"/>
</dbReference>
<dbReference type="InterPro" id="IPR040198">
    <property type="entry name" value="Fido_containing"/>
</dbReference>
<dbReference type="SUPFAM" id="SSF140931">
    <property type="entry name" value="Fic-like"/>
    <property type="match status" value="1"/>
</dbReference>
<sequence>MIATVLSFGFVFIHPFEDGNGRIHRFLIHYALSKSSFTPENIIFPISALMLKNMRLYDNALESYSEPLLQVIGDYELSNDGELTVDEDTLLHYQFIDFTLLTEYLYSCSE</sequence>
<gene>
    <name evidence="2" type="ORF">S12H4_19780</name>
</gene>
<dbReference type="PROSITE" id="PS51459">
    <property type="entry name" value="FIDO"/>
    <property type="match status" value="1"/>
</dbReference>
<protein>
    <recommendedName>
        <fullName evidence="1">Fido domain-containing protein</fullName>
    </recommendedName>
</protein>
<name>X1U0V4_9ZZZZ</name>
<dbReference type="InterPro" id="IPR003812">
    <property type="entry name" value="Fido"/>
</dbReference>
<dbReference type="PANTHER" id="PTHR13504">
    <property type="entry name" value="FIDO DOMAIN-CONTAINING PROTEIN DDB_G0283145"/>
    <property type="match status" value="1"/>
</dbReference>
<dbReference type="AlphaFoldDB" id="X1U0V4"/>
<organism evidence="2">
    <name type="scientific">marine sediment metagenome</name>
    <dbReference type="NCBI Taxonomy" id="412755"/>
    <lineage>
        <taxon>unclassified sequences</taxon>
        <taxon>metagenomes</taxon>
        <taxon>ecological metagenomes</taxon>
    </lineage>
</organism>
<dbReference type="InterPro" id="IPR036597">
    <property type="entry name" value="Fido-like_dom_sf"/>
</dbReference>